<feature type="compositionally biased region" description="Basic and acidic residues" evidence="9">
    <location>
        <begin position="399"/>
        <end position="417"/>
    </location>
</feature>
<dbReference type="PANTHER" id="PTHR45989:SF1">
    <property type="entry name" value="TRANSLATION INITIATION FACTOR EIF-2B SUBUNIT GAMMA"/>
    <property type="match status" value="1"/>
</dbReference>
<dbReference type="GO" id="GO:0003743">
    <property type="term" value="F:translation initiation factor activity"/>
    <property type="evidence" value="ECO:0007669"/>
    <property type="project" value="UniProtKB-KW"/>
</dbReference>
<dbReference type="GO" id="GO:0005829">
    <property type="term" value="C:cytosol"/>
    <property type="evidence" value="ECO:0007669"/>
    <property type="project" value="UniProtKB-SubCell"/>
</dbReference>
<keyword evidence="5" id="KW-0648">Protein biosynthesis</keyword>
<comment type="caution">
    <text evidence="11">The sequence shown here is derived from an EMBL/GenBank/DDBJ whole genome shotgun (WGS) entry which is preliminary data.</text>
</comment>
<evidence type="ECO:0000256" key="6">
    <source>
        <dbReference type="ARBA" id="ARBA00044196"/>
    </source>
</evidence>
<reference evidence="11 12" key="1">
    <citation type="submission" date="2015-07" db="EMBL/GenBank/DDBJ databases">
        <title>The genome of Pseudoloma neurophilia, a relevant intracellular parasite of the zebrafish.</title>
        <authorList>
            <person name="Ndikumana S."/>
            <person name="Pelin A."/>
            <person name="Sanders J."/>
            <person name="Corradi N."/>
        </authorList>
    </citation>
    <scope>NUCLEOTIDE SEQUENCE [LARGE SCALE GENOMIC DNA]</scope>
    <source>
        <strain evidence="11 12">MK1</strain>
    </source>
</reference>
<gene>
    <name evidence="11" type="ORF">M153_8870003818</name>
</gene>
<dbReference type="GO" id="GO:0005851">
    <property type="term" value="C:eukaryotic translation initiation factor 2B complex"/>
    <property type="evidence" value="ECO:0007669"/>
    <property type="project" value="TreeGrafter"/>
</dbReference>
<accession>A0A0R0M1D9</accession>
<comment type="similarity">
    <text evidence="2">Belongs to the eIF-2B gamma/epsilon subunits family.</text>
</comment>
<evidence type="ECO:0000259" key="10">
    <source>
        <dbReference type="Pfam" id="PF24894"/>
    </source>
</evidence>
<dbReference type="PANTHER" id="PTHR45989">
    <property type="entry name" value="TRANSLATION INITIATION FACTOR EIF-2B SUBUNIT GAMMA"/>
    <property type="match status" value="1"/>
</dbReference>
<dbReference type="Gene3D" id="2.160.10.10">
    <property type="entry name" value="Hexapeptide repeat proteins"/>
    <property type="match status" value="1"/>
</dbReference>
<evidence type="ECO:0000256" key="1">
    <source>
        <dbReference type="ARBA" id="ARBA00004514"/>
    </source>
</evidence>
<dbReference type="Pfam" id="PF24894">
    <property type="entry name" value="Hexapep_GlmU"/>
    <property type="match status" value="1"/>
</dbReference>
<dbReference type="GO" id="GO:0002183">
    <property type="term" value="P:cytoplasmic translational initiation"/>
    <property type="evidence" value="ECO:0007669"/>
    <property type="project" value="TreeGrafter"/>
</dbReference>
<evidence type="ECO:0000256" key="3">
    <source>
        <dbReference type="ARBA" id="ARBA00022490"/>
    </source>
</evidence>
<evidence type="ECO:0000256" key="4">
    <source>
        <dbReference type="ARBA" id="ARBA00022540"/>
    </source>
</evidence>
<keyword evidence="12" id="KW-1185">Reference proteome</keyword>
<evidence type="ECO:0000313" key="12">
    <source>
        <dbReference type="Proteomes" id="UP000051530"/>
    </source>
</evidence>
<dbReference type="AlphaFoldDB" id="A0A0R0M1D9"/>
<feature type="domain" description="Glucose-1-phosphate adenylyltransferase/Bifunctional protein GlmU-like C-terminal hexapeptide" evidence="10">
    <location>
        <begin position="296"/>
        <end position="363"/>
    </location>
</feature>
<keyword evidence="4 11" id="KW-0396">Initiation factor</keyword>
<dbReference type="SUPFAM" id="SSF53448">
    <property type="entry name" value="Nucleotide-diphospho-sugar transferases"/>
    <property type="match status" value="1"/>
</dbReference>
<organism evidence="11 12">
    <name type="scientific">Pseudoloma neurophilia</name>
    <dbReference type="NCBI Taxonomy" id="146866"/>
    <lineage>
        <taxon>Eukaryota</taxon>
        <taxon>Fungi</taxon>
        <taxon>Fungi incertae sedis</taxon>
        <taxon>Microsporidia</taxon>
        <taxon>Pseudoloma</taxon>
    </lineage>
</organism>
<dbReference type="InterPro" id="IPR056818">
    <property type="entry name" value="GlmU/GlgC-like_hexapep"/>
</dbReference>
<evidence type="ECO:0000256" key="2">
    <source>
        <dbReference type="ARBA" id="ARBA00007878"/>
    </source>
</evidence>
<proteinExistence type="inferred from homology"/>
<sequence length="417" mass="48692">MKQSVSTVIFLSPGTELTPIVSLKYPKFELPILNEPLFLHNLKWVKEISNEIFVIFLSKYKKKINQIIKEFEFKGLITLIEKDQFDGSFFSLKEILKNIQSQNILITKGDIITSLKLEYIFDDFFSKKTDVFLVLKKDVSNTSTVGYNKKGEVTFYTDEPNFKLPSYYFMTNKRSTITRELDLAQVYIFKKKFISNIEGEYFSLKSNLIPFLVNELKQKEPIRFFFAEKEFVQVQKYQDYLRALLLIKEKAQNLPIYLHSSEIEEQDESKKENIFKNYNKQSKNFIYKTKKRITFSNDKNIVGQYTQIEKCNLKKTILGSNCKISNGCLLDDCIVLNNVILGENCRLQRTFIGHNVILQKDTVLVDCKVMNDFIAEEELHATNKTFFKDVDPDFDDDQDKFNDDSGDKRSVKCDGSS</sequence>
<dbReference type="EMBL" id="LGUB01000337">
    <property type="protein sequence ID" value="KRH93438.1"/>
    <property type="molecule type" value="Genomic_DNA"/>
</dbReference>
<dbReference type="InterPro" id="IPR029044">
    <property type="entry name" value="Nucleotide-diphossugar_trans"/>
</dbReference>
<dbReference type="Gene3D" id="3.90.550.10">
    <property type="entry name" value="Spore Coat Polysaccharide Biosynthesis Protein SpsA, Chain A"/>
    <property type="match status" value="1"/>
</dbReference>
<dbReference type="Proteomes" id="UP000051530">
    <property type="component" value="Unassembled WGS sequence"/>
</dbReference>
<feature type="region of interest" description="Disordered" evidence="9">
    <location>
        <begin position="392"/>
        <end position="417"/>
    </location>
</feature>
<evidence type="ECO:0000256" key="7">
    <source>
        <dbReference type="ARBA" id="ARBA00044229"/>
    </source>
</evidence>
<dbReference type="OrthoDB" id="10250549at2759"/>
<comment type="subunit">
    <text evidence="8">Component of the translation initiation factor 2B (eIF2B) complex which is a heterodecamer of two sets of five different subunits: alpha, beta, gamma, delta and epsilon. Subunits alpha, beta and delta comprise a regulatory subcomplex and subunits epsilon and gamma comprise a catalytic subcomplex. Within the complex, the hexameric regulatory complex resides at the center, with the two heterodimeric catalytic subcomplexes bound on opposite sides.</text>
</comment>
<protein>
    <recommendedName>
        <fullName evidence="6">Translation initiation factor eIF2B subunit gamma</fullName>
    </recommendedName>
    <alternativeName>
        <fullName evidence="7">eIF2B GDP-GTP exchange factor subunit gamma</fullName>
    </alternativeName>
</protein>
<keyword evidence="3" id="KW-0963">Cytoplasm</keyword>
<evidence type="ECO:0000313" key="11">
    <source>
        <dbReference type="EMBL" id="KRH93438.1"/>
    </source>
</evidence>
<dbReference type="VEuPathDB" id="MicrosporidiaDB:M153_8870003818"/>
<evidence type="ECO:0000256" key="5">
    <source>
        <dbReference type="ARBA" id="ARBA00022917"/>
    </source>
</evidence>
<dbReference type="InterPro" id="IPR051960">
    <property type="entry name" value="eIF2B_gamma"/>
</dbReference>
<dbReference type="GO" id="GO:0005085">
    <property type="term" value="F:guanyl-nucleotide exchange factor activity"/>
    <property type="evidence" value="ECO:0007669"/>
    <property type="project" value="TreeGrafter"/>
</dbReference>
<evidence type="ECO:0000256" key="8">
    <source>
        <dbReference type="ARBA" id="ARBA00046432"/>
    </source>
</evidence>
<name>A0A0R0M1D9_9MICR</name>
<evidence type="ECO:0000256" key="9">
    <source>
        <dbReference type="SAM" id="MobiDB-lite"/>
    </source>
</evidence>
<comment type="subcellular location">
    <subcellularLocation>
        <location evidence="1">Cytoplasm</location>
        <location evidence="1">Cytosol</location>
    </subcellularLocation>
</comment>